<feature type="transmembrane region" description="Helical" evidence="1">
    <location>
        <begin position="6"/>
        <end position="22"/>
    </location>
</feature>
<keyword evidence="1" id="KW-1133">Transmembrane helix</keyword>
<dbReference type="AlphaFoldDB" id="B1BUN7"/>
<gene>
    <name evidence="2" type="ORF">AC3_A0447</name>
</gene>
<organism evidence="2 3">
    <name type="scientific">Clostridium perfringens E str. JGS1987</name>
    <dbReference type="NCBI Taxonomy" id="451755"/>
    <lineage>
        <taxon>Bacteria</taxon>
        <taxon>Bacillati</taxon>
        <taxon>Bacillota</taxon>
        <taxon>Clostridia</taxon>
        <taxon>Eubacteriales</taxon>
        <taxon>Clostridiaceae</taxon>
        <taxon>Clostridium</taxon>
    </lineage>
</organism>
<evidence type="ECO:0000256" key="1">
    <source>
        <dbReference type="SAM" id="Phobius"/>
    </source>
</evidence>
<comment type="caution">
    <text evidence="2">The sequence shown here is derived from an EMBL/GenBank/DDBJ whole genome shotgun (WGS) entry which is preliminary data.</text>
</comment>
<proteinExistence type="predicted"/>
<evidence type="ECO:0000313" key="3">
    <source>
        <dbReference type="Proteomes" id="UP000005337"/>
    </source>
</evidence>
<reference evidence="2 3" key="1">
    <citation type="submission" date="2007-07" db="EMBL/GenBank/DDBJ databases">
        <title>Annotation of Clostridium perfringens E str. JGS1987.</title>
        <authorList>
            <person name="Paulsen I."/>
            <person name="Sebastian Y."/>
        </authorList>
    </citation>
    <scope>NUCLEOTIDE SEQUENCE [LARGE SCALE GENOMIC DNA]</scope>
    <source>
        <strain evidence="3">E str. JGS1987</strain>
    </source>
</reference>
<keyword evidence="1" id="KW-0812">Transmembrane</keyword>
<evidence type="ECO:0000313" key="2">
    <source>
        <dbReference type="EMBL" id="EDT14603.1"/>
    </source>
</evidence>
<dbReference type="Proteomes" id="UP000005337">
    <property type="component" value="Unassembled WGS sequence"/>
</dbReference>
<keyword evidence="1" id="KW-0472">Membrane</keyword>
<dbReference type="EMBL" id="ABDW01000020">
    <property type="protein sequence ID" value="EDT14603.1"/>
    <property type="molecule type" value="Genomic_DNA"/>
</dbReference>
<name>B1BUN7_CLOPF</name>
<accession>B1BUN7</accession>
<sequence length="43" mass="5258">MNSLIISYIIKVLYFMFIFRLYDYEAVSELCSFAAFFCLRRLF</sequence>
<protein>
    <submittedName>
        <fullName evidence="2">Uncharacterized protein</fullName>
    </submittedName>
</protein>